<accession>A0A4Y3IJA1</accession>
<dbReference type="PROSITE" id="PS51257">
    <property type="entry name" value="PROKAR_LIPOPROTEIN"/>
    <property type="match status" value="1"/>
</dbReference>
<dbReference type="SUPFAM" id="SSF111369">
    <property type="entry name" value="HlyD-like secretion proteins"/>
    <property type="match status" value="1"/>
</dbReference>
<dbReference type="GO" id="GO:1990281">
    <property type="term" value="C:efflux pump complex"/>
    <property type="evidence" value="ECO:0007669"/>
    <property type="project" value="TreeGrafter"/>
</dbReference>
<dbReference type="Pfam" id="PF25917">
    <property type="entry name" value="BSH_RND"/>
    <property type="match status" value="1"/>
</dbReference>
<dbReference type="EMBL" id="BJLH01000002">
    <property type="protein sequence ID" value="GEA59255.1"/>
    <property type="molecule type" value="Genomic_DNA"/>
</dbReference>
<dbReference type="GO" id="GO:0015562">
    <property type="term" value="F:efflux transmembrane transporter activity"/>
    <property type="evidence" value="ECO:0007669"/>
    <property type="project" value="TreeGrafter"/>
</dbReference>
<dbReference type="Gene3D" id="2.40.30.170">
    <property type="match status" value="1"/>
</dbReference>
<feature type="domain" description="Multidrug resistance protein MdtA-like barrel-sandwich hybrid" evidence="6">
    <location>
        <begin position="64"/>
        <end position="181"/>
    </location>
</feature>
<evidence type="ECO:0000259" key="6">
    <source>
        <dbReference type="Pfam" id="PF25917"/>
    </source>
</evidence>
<proteinExistence type="inferred from homology"/>
<dbReference type="NCBIfam" id="TIGR01730">
    <property type="entry name" value="RND_mfp"/>
    <property type="match status" value="1"/>
</dbReference>
<protein>
    <submittedName>
        <fullName evidence="8">Membrane protein</fullName>
    </submittedName>
</protein>
<organism evidence="8 9">
    <name type="scientific">Vibrio comitans NBRC 102076</name>
    <dbReference type="NCBI Taxonomy" id="1219078"/>
    <lineage>
        <taxon>Bacteria</taxon>
        <taxon>Pseudomonadati</taxon>
        <taxon>Pseudomonadota</taxon>
        <taxon>Gammaproteobacteria</taxon>
        <taxon>Vibrionales</taxon>
        <taxon>Vibrionaceae</taxon>
        <taxon>Vibrio</taxon>
    </lineage>
</organism>
<dbReference type="PANTHER" id="PTHR30469">
    <property type="entry name" value="MULTIDRUG RESISTANCE PROTEIN MDTA"/>
    <property type="match status" value="1"/>
</dbReference>
<dbReference type="RefSeq" id="WP_167495325.1">
    <property type="nucleotide sequence ID" value="NZ_BJLH01000002.1"/>
</dbReference>
<evidence type="ECO:0000313" key="9">
    <source>
        <dbReference type="Proteomes" id="UP000318242"/>
    </source>
</evidence>
<comment type="caution">
    <text evidence="8">The sequence shown here is derived from an EMBL/GenBank/DDBJ whole genome shotgun (WGS) entry which is preliminary data.</text>
</comment>
<feature type="signal peptide" evidence="5">
    <location>
        <begin position="1"/>
        <end position="19"/>
    </location>
</feature>
<evidence type="ECO:0000313" key="8">
    <source>
        <dbReference type="EMBL" id="GEA59255.1"/>
    </source>
</evidence>
<dbReference type="InterPro" id="IPR058627">
    <property type="entry name" value="MdtA-like_C"/>
</dbReference>
<evidence type="ECO:0000256" key="2">
    <source>
        <dbReference type="ARBA" id="ARBA00009477"/>
    </source>
</evidence>
<evidence type="ECO:0000256" key="1">
    <source>
        <dbReference type="ARBA" id="ARBA00004196"/>
    </source>
</evidence>
<keyword evidence="5" id="KW-0732">Signal</keyword>
<feature type="domain" description="Multidrug resistance protein MdtA-like C-terminal permuted SH3" evidence="7">
    <location>
        <begin position="276"/>
        <end position="337"/>
    </location>
</feature>
<gene>
    <name evidence="8" type="ORF">VCO01S_04480</name>
</gene>
<dbReference type="InterPro" id="IPR006143">
    <property type="entry name" value="RND_pump_MFP"/>
</dbReference>
<evidence type="ECO:0000256" key="4">
    <source>
        <dbReference type="SAM" id="Coils"/>
    </source>
</evidence>
<dbReference type="AlphaFoldDB" id="A0A4Y3IJA1"/>
<evidence type="ECO:0000259" key="7">
    <source>
        <dbReference type="Pfam" id="PF25967"/>
    </source>
</evidence>
<evidence type="ECO:0000256" key="5">
    <source>
        <dbReference type="SAM" id="SignalP"/>
    </source>
</evidence>
<dbReference type="Proteomes" id="UP000318242">
    <property type="component" value="Unassembled WGS sequence"/>
</dbReference>
<reference evidence="8 9" key="1">
    <citation type="submission" date="2019-06" db="EMBL/GenBank/DDBJ databases">
        <title>Whole genome shotgun sequence of Vibrio comitans NBRC 102076.</title>
        <authorList>
            <person name="Hosoyama A."/>
            <person name="Uohara A."/>
            <person name="Ohji S."/>
            <person name="Ichikawa N."/>
        </authorList>
    </citation>
    <scope>NUCLEOTIDE SEQUENCE [LARGE SCALE GENOMIC DNA]</scope>
    <source>
        <strain evidence="8 9">NBRC 102076</strain>
    </source>
</reference>
<keyword evidence="9" id="KW-1185">Reference proteome</keyword>
<dbReference type="InterPro" id="IPR058625">
    <property type="entry name" value="MdtA-like_BSH"/>
</dbReference>
<dbReference type="Gene3D" id="1.10.287.470">
    <property type="entry name" value="Helix hairpin bin"/>
    <property type="match status" value="1"/>
</dbReference>
<evidence type="ECO:0000256" key="3">
    <source>
        <dbReference type="ARBA" id="ARBA00022448"/>
    </source>
</evidence>
<keyword evidence="3" id="KW-0813">Transport</keyword>
<dbReference type="Gene3D" id="2.40.420.20">
    <property type="match status" value="1"/>
</dbReference>
<dbReference type="Gene3D" id="2.40.50.100">
    <property type="match status" value="1"/>
</dbReference>
<feature type="coiled-coil region" evidence="4">
    <location>
        <begin position="89"/>
        <end position="116"/>
    </location>
</feature>
<sequence length="352" mass="38790">MKKLILVSSLALTLSGCFSNDETKEITPIFVNTYTADQQIAISERTFQGTTVPADMTPLAFRHGGKLERLTIKSGDRVTKGEVLATLDTAKLKQQLQDAKAQRDLANSQFKRAETLKSKGMLSASEYDELKANQQLTAIQYKVLMQELKHSQIIAPFDGVVATIDVESYQNISSGETAFSIYKNDVIYVDVPVSEAFIEQLKKLDDPYDLKAEVHVKALNTNYEAKLKLFSAEPVAEIKGYLARFELKQSVRQLLPGTSALVAINIDQFKDNEQTAVLVPLNLLVAQEEQGDFSVWKVDESGSAELTEVLVSTTTAKGALVIDGVQLGDRLIASQLSKLTQGKEIQFVDGHQ</sequence>
<comment type="subcellular location">
    <subcellularLocation>
        <location evidence="1">Cell envelope</location>
    </subcellularLocation>
</comment>
<comment type="similarity">
    <text evidence="2">Belongs to the membrane fusion protein (MFP) (TC 8.A.1) family.</text>
</comment>
<feature type="chain" id="PRO_5021402132" evidence="5">
    <location>
        <begin position="20"/>
        <end position="352"/>
    </location>
</feature>
<dbReference type="Pfam" id="PF25967">
    <property type="entry name" value="RND-MFP_C"/>
    <property type="match status" value="1"/>
</dbReference>
<keyword evidence="4" id="KW-0175">Coiled coil</keyword>
<name>A0A4Y3IJA1_9VIBR</name>
<dbReference type="PANTHER" id="PTHR30469:SF20">
    <property type="entry name" value="EFFLUX RND TRANSPORTER PERIPLASMIC ADAPTOR SUBUNIT"/>
    <property type="match status" value="1"/>
</dbReference>